<dbReference type="EMBL" id="AP012342">
    <property type="protein sequence ID" value="BAM06704.1"/>
    <property type="molecule type" value="Genomic_DNA"/>
</dbReference>
<keyword evidence="4" id="KW-0862">Zinc</keyword>
<feature type="domain" description="Cas12f1-like TNB" evidence="9">
    <location>
        <begin position="337"/>
        <end position="403"/>
    </location>
</feature>
<evidence type="ECO:0000313" key="11">
    <source>
        <dbReference type="EMBL" id="BAM06704.1"/>
    </source>
</evidence>
<sequence length="477" mass="54207">MQTGKRFRAYPTPAQEKILLQWIGHQRFIYNAKVSEDRYYRAFAKKAVSLSGTPVPVDQEYARFIGPETSWLREVPSPILRNGAVRWKQAYARFFSGLARRPTFKGKDGRQSVWITSELFSFRTNDETQCGELILGTKKFPLGVLSFKAQTPYSRPASLHVSVEAGKWFISFSSEDGLPEPKEEDTVSWLRMFSEEELEGKTLGFDRGVTIPVMASSGRRIDFSDIQKARMEKKERTRKRWQRKLARQQKGSQNRKRTKRRLARSFEYAKNVRKDVIHKATRDLVSDPDRTLFVVEDLKVKNMTRSPEPKKDESGRNVRNGARAKAGLNWAILSSCWGLFVVLLSYKARRSGKLVIKVSPQFSSQECARCGHIHPDNRPSQAGFVCQRCGLADNADLNASRVIAKRGIRLLLEGKVPQKTIRRCGIGKLKTLGPERSEVKASGEDDKTRRTKRLRASSAKEELPLARSETPPTAQSA</sequence>
<evidence type="ECO:0000313" key="12">
    <source>
        <dbReference type="Proteomes" id="UP000007382"/>
    </source>
</evidence>
<evidence type="ECO:0000259" key="9">
    <source>
        <dbReference type="Pfam" id="PF07282"/>
    </source>
</evidence>
<dbReference type="NCBIfam" id="NF040570">
    <property type="entry name" value="guided_TnpB"/>
    <property type="match status" value="1"/>
</dbReference>
<dbReference type="InterPro" id="IPR001959">
    <property type="entry name" value="Transposase"/>
</dbReference>
<dbReference type="InterPro" id="IPR010095">
    <property type="entry name" value="Cas12f1-like_TNB"/>
</dbReference>
<dbReference type="HOGENOM" id="CLU_032903_0_4_0"/>
<protein>
    <submittedName>
        <fullName evidence="11">Transposase</fullName>
    </submittedName>
</protein>
<dbReference type="Pfam" id="PF07282">
    <property type="entry name" value="Cas12f1-like_TNB"/>
    <property type="match status" value="1"/>
</dbReference>
<accession>I0IN55</accession>
<reference evidence="12" key="2">
    <citation type="submission" date="2012-03" db="EMBL/GenBank/DDBJ databases">
        <title>The complete genome sequence of the pioneer microbe on fresh volcanic deposit, Leptospirillum ferrooxidans strain C2-3.</title>
        <authorList>
            <person name="Fujimura R."/>
            <person name="Sato Y."/>
            <person name="Nishizawa T."/>
            <person name="Nanba K."/>
            <person name="Oshima K."/>
            <person name="Hattori M."/>
            <person name="Kamijo T."/>
            <person name="Ohta H."/>
        </authorList>
    </citation>
    <scope>NUCLEOTIDE SEQUENCE [LARGE SCALE GENOMIC DNA]</scope>
    <source>
        <strain evidence="12">C2-3</strain>
    </source>
</reference>
<dbReference type="PATRIC" id="fig|1162668.3.peg.1158"/>
<keyword evidence="12" id="KW-1185">Reference proteome</keyword>
<dbReference type="GO" id="GO:0006310">
    <property type="term" value="P:DNA recombination"/>
    <property type="evidence" value="ECO:0007669"/>
    <property type="project" value="UniProtKB-KW"/>
</dbReference>
<evidence type="ECO:0000256" key="5">
    <source>
        <dbReference type="ARBA" id="ARBA00023125"/>
    </source>
</evidence>
<dbReference type="STRING" id="1162668.LFE_1001"/>
<dbReference type="GO" id="GO:0003677">
    <property type="term" value="F:DNA binding"/>
    <property type="evidence" value="ECO:0007669"/>
    <property type="project" value="UniProtKB-KW"/>
</dbReference>
<feature type="compositionally biased region" description="Basic and acidic residues" evidence="7">
    <location>
        <begin position="435"/>
        <end position="448"/>
    </location>
</feature>
<evidence type="ECO:0000256" key="3">
    <source>
        <dbReference type="ARBA" id="ARBA00022723"/>
    </source>
</evidence>
<dbReference type="GO" id="GO:0032196">
    <property type="term" value="P:transposition"/>
    <property type="evidence" value="ECO:0007669"/>
    <property type="project" value="UniProtKB-KW"/>
</dbReference>
<evidence type="ECO:0000256" key="2">
    <source>
        <dbReference type="ARBA" id="ARBA00022578"/>
    </source>
</evidence>
<feature type="region of interest" description="Disordered" evidence="7">
    <location>
        <begin position="435"/>
        <end position="477"/>
    </location>
</feature>
<comment type="similarity">
    <text evidence="1">In the C-terminal section; belongs to the transposase 35 family.</text>
</comment>
<dbReference type="GO" id="GO:0046872">
    <property type="term" value="F:metal ion binding"/>
    <property type="evidence" value="ECO:0007669"/>
    <property type="project" value="UniProtKB-KW"/>
</dbReference>
<name>I0IN55_LEPFC</name>
<evidence type="ECO:0000256" key="6">
    <source>
        <dbReference type="ARBA" id="ARBA00023172"/>
    </source>
</evidence>
<dbReference type="InterPro" id="IPR021027">
    <property type="entry name" value="Transposase_put_HTH"/>
</dbReference>
<dbReference type="Pfam" id="PF12323">
    <property type="entry name" value="HTH_OrfB_IS605"/>
    <property type="match status" value="1"/>
</dbReference>
<dbReference type="Pfam" id="PF01385">
    <property type="entry name" value="OrfB_IS605"/>
    <property type="match status" value="1"/>
</dbReference>
<keyword evidence="3" id="KW-0479">Metal-binding</keyword>
<reference evidence="11 12" key="1">
    <citation type="journal article" date="2012" name="J. Bacteriol.">
        <title>Complete Genome Sequence of Leptospirillum ferrooxidans Strain C2-3, Isolated from a Fresh Volcanic Ash Deposit on the Island of Miyake, Japan.</title>
        <authorList>
            <person name="Fujimura R."/>
            <person name="Sato Y."/>
            <person name="Nishizawa T."/>
            <person name="Oshima K."/>
            <person name="Kim S.-W."/>
            <person name="Hattori M."/>
            <person name="Kamijo T."/>
            <person name="Ohta H."/>
        </authorList>
    </citation>
    <scope>NUCLEOTIDE SEQUENCE [LARGE SCALE GENOMIC DNA]</scope>
    <source>
        <strain evidence="11 12">C2-3</strain>
    </source>
</reference>
<evidence type="ECO:0000259" key="10">
    <source>
        <dbReference type="Pfam" id="PF12323"/>
    </source>
</evidence>
<feature type="domain" description="Transposase putative helix-turn-helix" evidence="10">
    <location>
        <begin position="1"/>
        <end position="32"/>
    </location>
</feature>
<dbReference type="KEGG" id="lfc:LFE_1001"/>
<dbReference type="eggNOG" id="COG0675">
    <property type="taxonomic scope" value="Bacteria"/>
</dbReference>
<feature type="domain" description="Probable transposase IS891/IS1136/IS1341" evidence="8">
    <location>
        <begin position="195"/>
        <end position="305"/>
    </location>
</feature>
<gene>
    <name evidence="11" type="ordered locus">LFE_1001</name>
</gene>
<dbReference type="Proteomes" id="UP000007382">
    <property type="component" value="Chromosome"/>
</dbReference>
<evidence type="ECO:0000259" key="8">
    <source>
        <dbReference type="Pfam" id="PF01385"/>
    </source>
</evidence>
<keyword evidence="2" id="KW-0815">Transposition</keyword>
<evidence type="ECO:0000256" key="7">
    <source>
        <dbReference type="SAM" id="MobiDB-lite"/>
    </source>
</evidence>
<dbReference type="AlphaFoldDB" id="I0IN55"/>
<dbReference type="OrthoDB" id="5560528at2"/>
<organism evidence="11 12">
    <name type="scientific">Leptospirillum ferrooxidans (strain C2-3)</name>
    <dbReference type="NCBI Taxonomy" id="1162668"/>
    <lineage>
        <taxon>Bacteria</taxon>
        <taxon>Pseudomonadati</taxon>
        <taxon>Nitrospirota</taxon>
        <taxon>Nitrospiria</taxon>
        <taxon>Nitrospirales</taxon>
        <taxon>Nitrospiraceae</taxon>
        <taxon>Leptospirillum</taxon>
    </lineage>
</organism>
<feature type="compositionally biased region" description="Basic residues" evidence="7">
    <location>
        <begin position="236"/>
        <end position="261"/>
    </location>
</feature>
<keyword evidence="5" id="KW-0238">DNA-binding</keyword>
<evidence type="ECO:0000256" key="1">
    <source>
        <dbReference type="ARBA" id="ARBA00008761"/>
    </source>
</evidence>
<dbReference type="RefSeq" id="WP_014449195.1">
    <property type="nucleotide sequence ID" value="NC_017094.1"/>
</dbReference>
<feature type="region of interest" description="Disordered" evidence="7">
    <location>
        <begin position="232"/>
        <end position="261"/>
    </location>
</feature>
<keyword evidence="6" id="KW-0233">DNA recombination</keyword>
<evidence type="ECO:0000256" key="4">
    <source>
        <dbReference type="ARBA" id="ARBA00022833"/>
    </source>
</evidence>
<proteinExistence type="inferred from homology"/>